<dbReference type="PROSITE" id="PS51085">
    <property type="entry name" value="2FE2S_FER_2"/>
    <property type="match status" value="1"/>
</dbReference>
<dbReference type="EMBL" id="CP041186">
    <property type="protein sequence ID" value="QDG53912.1"/>
    <property type="molecule type" value="Genomic_DNA"/>
</dbReference>
<dbReference type="InterPro" id="IPR001041">
    <property type="entry name" value="2Fe-2S_ferredoxin-type"/>
</dbReference>
<dbReference type="SUPFAM" id="SSF54292">
    <property type="entry name" value="2Fe-2S ferredoxin-like"/>
    <property type="match status" value="1"/>
</dbReference>
<dbReference type="Proteomes" id="UP000315995">
    <property type="component" value="Chromosome"/>
</dbReference>
<dbReference type="GO" id="GO:0051536">
    <property type="term" value="F:iron-sulfur cluster binding"/>
    <property type="evidence" value="ECO:0007669"/>
    <property type="project" value="InterPro"/>
</dbReference>
<dbReference type="CDD" id="cd00207">
    <property type="entry name" value="fer2"/>
    <property type="match status" value="1"/>
</dbReference>
<reference evidence="2 3" key="1">
    <citation type="submission" date="2019-06" db="EMBL/GenBank/DDBJ databases">
        <title>Persicimonas caeni gen. nov., sp. nov., a predatory bacterium isolated from solar saltern.</title>
        <authorList>
            <person name="Wang S."/>
        </authorList>
    </citation>
    <scope>NUCLEOTIDE SEQUENCE [LARGE SCALE GENOMIC DNA]</scope>
    <source>
        <strain evidence="2 3">YN101</strain>
    </source>
</reference>
<dbReference type="InterPro" id="IPR012675">
    <property type="entry name" value="Beta-grasp_dom_sf"/>
</dbReference>
<dbReference type="OrthoDB" id="9806195at2"/>
<evidence type="ECO:0000313" key="3">
    <source>
        <dbReference type="Proteomes" id="UP000315995"/>
    </source>
</evidence>
<evidence type="ECO:0000259" key="1">
    <source>
        <dbReference type="PROSITE" id="PS51085"/>
    </source>
</evidence>
<sequence>MPKVEFNGHLIECEAGERLRDVLLRAGETPHNDNAQWLNCRGFGTCGTCAVEIVEGTVGEKTARERWRLDFPPHDPSSGLRLACQIRVEDDLKVTKYPGFWGQHTDEEPIR</sequence>
<dbReference type="InterPro" id="IPR036010">
    <property type="entry name" value="2Fe-2S_ferredoxin-like_sf"/>
</dbReference>
<dbReference type="Gene3D" id="3.10.20.30">
    <property type="match status" value="1"/>
</dbReference>
<proteinExistence type="predicted"/>
<keyword evidence="3" id="KW-1185">Reference proteome</keyword>
<gene>
    <name evidence="2" type="ORF">FIV42_25165</name>
</gene>
<name>A0A4Y6Q060_PERCE</name>
<organism evidence="2 3">
    <name type="scientific">Persicimonas caeni</name>
    <dbReference type="NCBI Taxonomy" id="2292766"/>
    <lineage>
        <taxon>Bacteria</taxon>
        <taxon>Deltaproteobacteria</taxon>
        <taxon>Bradymonadales</taxon>
        <taxon>Bradymonadaceae</taxon>
        <taxon>Persicimonas</taxon>
    </lineage>
</organism>
<protein>
    <submittedName>
        <fullName evidence="2">(2Fe-2S)-binding protein</fullName>
    </submittedName>
</protein>
<feature type="domain" description="2Fe-2S ferredoxin-type" evidence="1">
    <location>
        <begin position="2"/>
        <end position="100"/>
    </location>
</feature>
<dbReference type="Pfam" id="PF00111">
    <property type="entry name" value="Fer2"/>
    <property type="match status" value="1"/>
</dbReference>
<evidence type="ECO:0000313" key="2">
    <source>
        <dbReference type="EMBL" id="QDG53912.1"/>
    </source>
</evidence>
<accession>A0A5B8YF07</accession>
<dbReference type="AlphaFoldDB" id="A0A4Y6Q060"/>
<accession>A0A4Y6Q060</accession>
<dbReference type="RefSeq" id="WP_141200362.1">
    <property type="nucleotide sequence ID" value="NZ_CP041186.1"/>
</dbReference>